<dbReference type="CDD" id="cd01392">
    <property type="entry name" value="HTH_LacI"/>
    <property type="match status" value="1"/>
</dbReference>
<dbReference type="InterPro" id="IPR010982">
    <property type="entry name" value="Lambda_DNA-bd_dom_sf"/>
</dbReference>
<gene>
    <name evidence="5" type="ORF">ACFP5Y_10555</name>
</gene>
<dbReference type="InterPro" id="IPR028082">
    <property type="entry name" value="Peripla_BP_I"/>
</dbReference>
<evidence type="ECO:0000256" key="1">
    <source>
        <dbReference type="ARBA" id="ARBA00023015"/>
    </source>
</evidence>
<dbReference type="InterPro" id="IPR000843">
    <property type="entry name" value="HTH_LacI"/>
</dbReference>
<dbReference type="PROSITE" id="PS50932">
    <property type="entry name" value="HTH_LACI_2"/>
    <property type="match status" value="1"/>
</dbReference>
<dbReference type="SUPFAM" id="SSF53822">
    <property type="entry name" value="Periplasmic binding protein-like I"/>
    <property type="match status" value="1"/>
</dbReference>
<dbReference type="GO" id="GO:0003677">
    <property type="term" value="F:DNA binding"/>
    <property type="evidence" value="ECO:0007669"/>
    <property type="project" value="UniProtKB-KW"/>
</dbReference>
<evidence type="ECO:0000256" key="3">
    <source>
        <dbReference type="ARBA" id="ARBA00023163"/>
    </source>
</evidence>
<dbReference type="RefSeq" id="WP_137628601.1">
    <property type="nucleotide sequence ID" value="NZ_BJDJ01000010.1"/>
</dbReference>
<dbReference type="Pfam" id="PF00356">
    <property type="entry name" value="LacI"/>
    <property type="match status" value="1"/>
</dbReference>
<feature type="domain" description="HTH lacI-type" evidence="4">
    <location>
        <begin position="2"/>
        <end position="59"/>
    </location>
</feature>
<keyword evidence="3" id="KW-0804">Transcription</keyword>
<evidence type="ECO:0000313" key="6">
    <source>
        <dbReference type="Proteomes" id="UP001596282"/>
    </source>
</evidence>
<dbReference type="Gene3D" id="1.10.260.40">
    <property type="entry name" value="lambda repressor-like DNA-binding domains"/>
    <property type="match status" value="1"/>
</dbReference>
<protein>
    <submittedName>
        <fullName evidence="5">LacI family DNA-binding transcriptional regulator</fullName>
    </submittedName>
</protein>
<dbReference type="Gene3D" id="3.40.50.2300">
    <property type="match status" value="2"/>
</dbReference>
<comment type="caution">
    <text evidence="5">The sequence shown here is derived from an EMBL/GenBank/DDBJ whole genome shotgun (WGS) entry which is preliminary data.</text>
</comment>
<dbReference type="Pfam" id="PF13377">
    <property type="entry name" value="Peripla_BP_3"/>
    <property type="match status" value="1"/>
</dbReference>
<dbReference type="EMBL" id="JBHSSC010000040">
    <property type="protein sequence ID" value="MFC6181663.1"/>
    <property type="molecule type" value="Genomic_DNA"/>
</dbReference>
<evidence type="ECO:0000256" key="2">
    <source>
        <dbReference type="ARBA" id="ARBA00023125"/>
    </source>
</evidence>
<dbReference type="CDD" id="cd01544">
    <property type="entry name" value="PBP1_GalR"/>
    <property type="match status" value="1"/>
</dbReference>
<organism evidence="5 6">
    <name type="scientific">Lactiplantibacillus daowaiensis</name>
    <dbReference type="NCBI Taxonomy" id="2559918"/>
    <lineage>
        <taxon>Bacteria</taxon>
        <taxon>Bacillati</taxon>
        <taxon>Bacillota</taxon>
        <taxon>Bacilli</taxon>
        <taxon>Lactobacillales</taxon>
        <taxon>Lactobacillaceae</taxon>
        <taxon>Lactiplantibacillus</taxon>
    </lineage>
</organism>
<evidence type="ECO:0000259" key="4">
    <source>
        <dbReference type="PROSITE" id="PS50932"/>
    </source>
</evidence>
<dbReference type="PANTHER" id="PTHR30146:SF149">
    <property type="entry name" value="HTH-TYPE TRANSCRIPTIONAL REGULATOR EBGR"/>
    <property type="match status" value="1"/>
</dbReference>
<dbReference type="Proteomes" id="UP001596282">
    <property type="component" value="Unassembled WGS sequence"/>
</dbReference>
<name>A0ABW1S1F5_9LACO</name>
<dbReference type="PANTHER" id="PTHR30146">
    <property type="entry name" value="LACI-RELATED TRANSCRIPTIONAL REPRESSOR"/>
    <property type="match status" value="1"/>
</dbReference>
<evidence type="ECO:0000313" key="5">
    <source>
        <dbReference type="EMBL" id="MFC6181663.1"/>
    </source>
</evidence>
<accession>A0ABW1S1F5</accession>
<dbReference type="SUPFAM" id="SSF47413">
    <property type="entry name" value="lambda repressor-like DNA-binding domains"/>
    <property type="match status" value="1"/>
</dbReference>
<keyword evidence="1" id="KW-0805">Transcription regulation</keyword>
<keyword evidence="6" id="KW-1185">Reference proteome</keyword>
<reference evidence="6" key="1">
    <citation type="journal article" date="2019" name="Int. J. Syst. Evol. Microbiol.">
        <title>The Global Catalogue of Microorganisms (GCM) 10K type strain sequencing project: providing services to taxonomists for standard genome sequencing and annotation.</title>
        <authorList>
            <consortium name="The Broad Institute Genomics Platform"/>
            <consortium name="The Broad Institute Genome Sequencing Center for Infectious Disease"/>
            <person name="Wu L."/>
            <person name="Ma J."/>
        </authorList>
    </citation>
    <scope>NUCLEOTIDE SEQUENCE [LARGE SCALE GENOMIC DNA]</scope>
    <source>
        <strain evidence="6">CCM 8933</strain>
    </source>
</reference>
<keyword evidence="2 5" id="KW-0238">DNA-binding</keyword>
<proteinExistence type="predicted"/>
<sequence length="336" mass="37482">MTTIREIAAKAGYSPATVSRLLNNDPTFSISDTARKRILKTAQSLNYQQPNTNHGLAYKIAVLFAVEPQKELEDVYYSNLRKSIVEHGDKSNFQLTFYHNLEAVPPDIDGFIAVGEFSKTSLTKLKQLSPHRIFVDANPDSHDFSSVQPDLQAMTERAIDLFRASHDTPIGFIGGGFWSDHQHHGGHMDARQKYFESHMRELGCFDSRFVFIGRDFSVESGRALGEQVVTSLVDQPLPKGFLVASDPLAVGVLQAFNEHKITVPVDTAIISINDIDIAQYVSPPLTTFRIDTSELGQLAINALKESLIFDTRGKRTILLDADLIYRKSFPKPDDEA</sequence>
<dbReference type="SMART" id="SM00354">
    <property type="entry name" value="HTH_LACI"/>
    <property type="match status" value="1"/>
</dbReference>
<dbReference type="InterPro" id="IPR046335">
    <property type="entry name" value="LacI/GalR-like_sensor"/>
</dbReference>